<feature type="region of interest" description="Disordered" evidence="1">
    <location>
        <begin position="79"/>
        <end position="131"/>
    </location>
</feature>
<sequence length="184" mass="21729">MSERYGPLKVGYFVKVLFDDSIGRVTDYFTTDDGITKYKVVYVRYPTEQEPVLSYDEGIYEYEDLRPIARQQEFSDAWFRQAPKQKPKQKPKKGGGRGSRKKRTRKKRTRKKRTRKKRTRKKRSTMRGGSGVSREWILNWYKQGYPEDEVEGMRLAENVCRECKILKSKYYPGPKVTVVGGDEF</sequence>
<feature type="compositionally biased region" description="Basic residues" evidence="1">
    <location>
        <begin position="83"/>
        <end position="125"/>
    </location>
</feature>
<name>A0A6C0FCJ8_9ZZZZ</name>
<dbReference type="EMBL" id="MN738786">
    <property type="protein sequence ID" value="QHT36905.1"/>
    <property type="molecule type" value="Genomic_DNA"/>
</dbReference>
<accession>A0A6C0FCJ8</accession>
<proteinExistence type="predicted"/>
<evidence type="ECO:0000256" key="1">
    <source>
        <dbReference type="SAM" id="MobiDB-lite"/>
    </source>
</evidence>
<evidence type="ECO:0000313" key="2">
    <source>
        <dbReference type="EMBL" id="QHT36905.1"/>
    </source>
</evidence>
<protein>
    <submittedName>
        <fullName evidence="2">Uncharacterized protein</fullName>
    </submittedName>
</protein>
<dbReference type="AlphaFoldDB" id="A0A6C0FCJ8"/>
<organism evidence="2">
    <name type="scientific">viral metagenome</name>
    <dbReference type="NCBI Taxonomy" id="1070528"/>
    <lineage>
        <taxon>unclassified sequences</taxon>
        <taxon>metagenomes</taxon>
        <taxon>organismal metagenomes</taxon>
    </lineage>
</organism>
<reference evidence="2" key="1">
    <citation type="journal article" date="2020" name="Nature">
        <title>Giant virus diversity and host interactions through global metagenomics.</title>
        <authorList>
            <person name="Schulz F."/>
            <person name="Roux S."/>
            <person name="Paez-Espino D."/>
            <person name="Jungbluth S."/>
            <person name="Walsh D.A."/>
            <person name="Denef V.J."/>
            <person name="McMahon K.D."/>
            <person name="Konstantinidis K.T."/>
            <person name="Eloe-Fadrosh E.A."/>
            <person name="Kyrpides N.C."/>
            <person name="Woyke T."/>
        </authorList>
    </citation>
    <scope>NUCLEOTIDE SEQUENCE</scope>
    <source>
        <strain evidence="2">GVMAG-S-ERX555967-130</strain>
    </source>
</reference>